<dbReference type="AlphaFoldDB" id="A0A0M9A135"/>
<evidence type="ECO:0000313" key="1">
    <source>
        <dbReference type="EMBL" id="KOX75200.1"/>
    </source>
</evidence>
<accession>A0A0M9A135</accession>
<reference evidence="1 2" key="1">
    <citation type="submission" date="2015-07" db="EMBL/GenBank/DDBJ databases">
        <title>The genome of Melipona quadrifasciata.</title>
        <authorList>
            <person name="Pan H."/>
            <person name="Kapheim K."/>
        </authorList>
    </citation>
    <scope>NUCLEOTIDE SEQUENCE [LARGE SCALE GENOMIC DNA]</scope>
    <source>
        <strain evidence="1">0111107301</strain>
        <tissue evidence="1">Whole body</tissue>
    </source>
</reference>
<dbReference type="Proteomes" id="UP000053105">
    <property type="component" value="Unassembled WGS sequence"/>
</dbReference>
<protein>
    <submittedName>
        <fullName evidence="1">Uncharacterized protein</fullName>
    </submittedName>
</protein>
<proteinExistence type="predicted"/>
<evidence type="ECO:0000313" key="2">
    <source>
        <dbReference type="Proteomes" id="UP000053105"/>
    </source>
</evidence>
<sequence>MKSENFTSNKKIQTEKKVTVCEKLLDGIHNDLNSYNTNIIVLKIAGTPLERVINDAYNDRRILGLKGFSLHCTINPTNGLRFTETIESKYCGKIREYALAGEAELNISYVSLYDHKYEFDNQHKIEGKIGFIFICAARNEGLKLRMRRKFHHNGCRGKGMKRSQESRDQLSGKLFRYKILAAMHARVPVFDGHTADE</sequence>
<dbReference type="EMBL" id="KQ435769">
    <property type="protein sequence ID" value="KOX75200.1"/>
    <property type="molecule type" value="Genomic_DNA"/>
</dbReference>
<dbReference type="OrthoDB" id="10487808at2759"/>
<gene>
    <name evidence="1" type="ORF">WN51_14272</name>
</gene>
<organism evidence="1 2">
    <name type="scientific">Melipona quadrifasciata</name>
    <dbReference type="NCBI Taxonomy" id="166423"/>
    <lineage>
        <taxon>Eukaryota</taxon>
        <taxon>Metazoa</taxon>
        <taxon>Ecdysozoa</taxon>
        <taxon>Arthropoda</taxon>
        <taxon>Hexapoda</taxon>
        <taxon>Insecta</taxon>
        <taxon>Pterygota</taxon>
        <taxon>Neoptera</taxon>
        <taxon>Endopterygota</taxon>
        <taxon>Hymenoptera</taxon>
        <taxon>Apocrita</taxon>
        <taxon>Aculeata</taxon>
        <taxon>Apoidea</taxon>
        <taxon>Anthophila</taxon>
        <taxon>Apidae</taxon>
        <taxon>Melipona</taxon>
    </lineage>
</organism>
<name>A0A0M9A135_9HYME</name>
<keyword evidence="2" id="KW-1185">Reference proteome</keyword>